<dbReference type="Proteomes" id="UP000813461">
    <property type="component" value="Unassembled WGS sequence"/>
</dbReference>
<comment type="similarity">
    <text evidence="1">Belongs to the short-chain dehydrogenases/reductases (SDR) family.</text>
</comment>
<organism evidence="3 4">
    <name type="scientific">Paraphoma chrysanthemicola</name>
    <dbReference type="NCBI Taxonomy" id="798071"/>
    <lineage>
        <taxon>Eukaryota</taxon>
        <taxon>Fungi</taxon>
        <taxon>Dikarya</taxon>
        <taxon>Ascomycota</taxon>
        <taxon>Pezizomycotina</taxon>
        <taxon>Dothideomycetes</taxon>
        <taxon>Pleosporomycetidae</taxon>
        <taxon>Pleosporales</taxon>
        <taxon>Pleosporineae</taxon>
        <taxon>Phaeosphaeriaceae</taxon>
        <taxon>Paraphoma</taxon>
    </lineage>
</organism>
<dbReference type="AlphaFoldDB" id="A0A8K0VW30"/>
<sequence length="348" mass="38021">MSRYAEVHKLTNLRGPGDARPTAIQVVQDEELVGKLTDKIILITGISSGIGLETMRALHTTGAHVYGTVRNLSKGQEVIDGILAEKHAGGGKLDLIEMHLDTLASVRSAAQDFLAKTGGKVNIVIGNAGIMATPYGLTSDGFEQQFATNHLAHFLLFQLLKPALLASATPTFPSRYVSVTSSAHIFSTINFDDINFTHGGYEPWRAYAQSKTGNIWLANSIERKYSREHLHATSVHPGGIPEGSNLARHVDRAALEQMFGDEDTQRTFKSAAQGAATQVWAAVGQEWRDKGGRYLASMAEQKSYKERKGEEGMFDNANEGFAEWVYDPEGEERLWKESLAMVGLEGAE</sequence>
<proteinExistence type="inferred from homology"/>
<evidence type="ECO:0000313" key="4">
    <source>
        <dbReference type="Proteomes" id="UP000813461"/>
    </source>
</evidence>
<name>A0A8K0VW30_9PLEO</name>
<dbReference type="InterPro" id="IPR002347">
    <property type="entry name" value="SDR_fam"/>
</dbReference>
<keyword evidence="2" id="KW-0560">Oxidoreductase</keyword>
<evidence type="ECO:0000256" key="2">
    <source>
        <dbReference type="ARBA" id="ARBA00023002"/>
    </source>
</evidence>
<reference evidence="3" key="1">
    <citation type="journal article" date="2021" name="Nat. Commun.">
        <title>Genetic determinants of endophytism in the Arabidopsis root mycobiome.</title>
        <authorList>
            <person name="Mesny F."/>
            <person name="Miyauchi S."/>
            <person name="Thiergart T."/>
            <person name="Pickel B."/>
            <person name="Atanasova L."/>
            <person name="Karlsson M."/>
            <person name="Huettel B."/>
            <person name="Barry K.W."/>
            <person name="Haridas S."/>
            <person name="Chen C."/>
            <person name="Bauer D."/>
            <person name="Andreopoulos W."/>
            <person name="Pangilinan J."/>
            <person name="LaButti K."/>
            <person name="Riley R."/>
            <person name="Lipzen A."/>
            <person name="Clum A."/>
            <person name="Drula E."/>
            <person name="Henrissat B."/>
            <person name="Kohler A."/>
            <person name="Grigoriev I.V."/>
            <person name="Martin F.M."/>
            <person name="Hacquard S."/>
        </authorList>
    </citation>
    <scope>NUCLEOTIDE SEQUENCE</scope>
    <source>
        <strain evidence="3">MPI-SDFR-AT-0120</strain>
    </source>
</reference>
<gene>
    <name evidence="3" type="ORF">FB567DRAFT_98679</name>
</gene>
<comment type="caution">
    <text evidence="3">The sequence shown here is derived from an EMBL/GenBank/DDBJ whole genome shotgun (WGS) entry which is preliminary data.</text>
</comment>
<accession>A0A8K0VW30</accession>
<dbReference type="Gene3D" id="3.40.50.720">
    <property type="entry name" value="NAD(P)-binding Rossmann-like Domain"/>
    <property type="match status" value="1"/>
</dbReference>
<dbReference type="PRINTS" id="PR00081">
    <property type="entry name" value="GDHRDH"/>
</dbReference>
<dbReference type="PANTHER" id="PTHR24320:SF272">
    <property type="entry name" value="NAD(P)-BINDING ROSSMANN-FOLD SUPERFAMILY PROTEIN"/>
    <property type="match status" value="1"/>
</dbReference>
<dbReference type="EMBL" id="JAGMVJ010000014">
    <property type="protein sequence ID" value="KAH7082120.1"/>
    <property type="molecule type" value="Genomic_DNA"/>
</dbReference>
<protein>
    <submittedName>
        <fullName evidence="3">Short-chain dehydrogenase</fullName>
    </submittedName>
</protein>
<dbReference type="SUPFAM" id="SSF51735">
    <property type="entry name" value="NAD(P)-binding Rossmann-fold domains"/>
    <property type="match status" value="1"/>
</dbReference>
<dbReference type="GO" id="GO:0016491">
    <property type="term" value="F:oxidoreductase activity"/>
    <property type="evidence" value="ECO:0007669"/>
    <property type="project" value="UniProtKB-KW"/>
</dbReference>
<dbReference type="Pfam" id="PF00106">
    <property type="entry name" value="adh_short"/>
    <property type="match status" value="1"/>
</dbReference>
<keyword evidence="4" id="KW-1185">Reference proteome</keyword>
<evidence type="ECO:0000313" key="3">
    <source>
        <dbReference type="EMBL" id="KAH7082120.1"/>
    </source>
</evidence>
<dbReference type="InterPro" id="IPR036291">
    <property type="entry name" value="NAD(P)-bd_dom_sf"/>
</dbReference>
<dbReference type="PANTHER" id="PTHR24320">
    <property type="entry name" value="RETINOL DEHYDROGENASE"/>
    <property type="match status" value="1"/>
</dbReference>
<evidence type="ECO:0000256" key="1">
    <source>
        <dbReference type="ARBA" id="ARBA00006484"/>
    </source>
</evidence>
<dbReference type="OrthoDB" id="191139at2759"/>